<dbReference type="SUPFAM" id="SSF56672">
    <property type="entry name" value="DNA/RNA polymerases"/>
    <property type="match status" value="1"/>
</dbReference>
<organism evidence="2 3">
    <name type="scientific">Cirrhinus mrigala</name>
    <name type="common">Mrigala</name>
    <dbReference type="NCBI Taxonomy" id="683832"/>
    <lineage>
        <taxon>Eukaryota</taxon>
        <taxon>Metazoa</taxon>
        <taxon>Chordata</taxon>
        <taxon>Craniata</taxon>
        <taxon>Vertebrata</taxon>
        <taxon>Euteleostomi</taxon>
        <taxon>Actinopterygii</taxon>
        <taxon>Neopterygii</taxon>
        <taxon>Teleostei</taxon>
        <taxon>Ostariophysi</taxon>
        <taxon>Cypriniformes</taxon>
        <taxon>Cyprinidae</taxon>
        <taxon>Labeoninae</taxon>
        <taxon>Labeonini</taxon>
        <taxon>Cirrhinus</taxon>
    </lineage>
</organism>
<evidence type="ECO:0000313" key="3">
    <source>
        <dbReference type="Proteomes" id="UP001529510"/>
    </source>
</evidence>
<feature type="compositionally biased region" description="Polar residues" evidence="1">
    <location>
        <begin position="462"/>
        <end position="473"/>
    </location>
</feature>
<dbReference type="AlphaFoldDB" id="A0ABD0NKQ9"/>
<feature type="region of interest" description="Disordered" evidence="1">
    <location>
        <begin position="452"/>
        <end position="555"/>
    </location>
</feature>
<sequence>MGPNPSLISGLREDLGRTFDRWAGLARGPAVAGRRADGVCQGYGVGAGRTQLVQKPCKPLPRENLQALDGSHARNLSSGGVLRGVHYNRPLHLGNLRSPLAGPPSRVVAEAALAPLREVGICILNCLDDWLILAHSRDLVCSHRDVVLNHLARLGLRVTWEKSKLSPAQSISFLGVELDSVCGSTQTRVNGSPETISQAPGAHGILSCSHTAGSDAHETATALVSYLSPEMGMAPWHVPCEHHTIVSQNTQPLARHFVPAVRGALGTSVQTHRHYRCFQDRLGRGVQWACSFRGLDGSPTALAHQLPRVVDSAFGSEEVPTFDSGQARVGPLRQHSDCGLHQPPGRRTLLSHVTASPTSLTLEPAQTQVSACHSHSRRIQSCGRFSVKTGFARGRVEAPPPVGTAESVRPGTSRSPCLTGIHPLPVVVRTNRGPPRYRRTGTQLAEGPAQVYVSPSEPHCTNPVQSQGGQKTDSPGGPVLAQQNLVLGPGAPSISSSLGHSSEEGPPLSGEGHKLAPMPRPLEPPPMVPGRDQEDPSPSVVNTLLQAKAPSTRPG</sequence>
<evidence type="ECO:0008006" key="4">
    <source>
        <dbReference type="Google" id="ProtNLM"/>
    </source>
</evidence>
<feature type="compositionally biased region" description="Pro residues" evidence="1">
    <location>
        <begin position="518"/>
        <end position="528"/>
    </location>
</feature>
<dbReference type="Gene3D" id="3.30.70.270">
    <property type="match status" value="1"/>
</dbReference>
<proteinExistence type="predicted"/>
<feature type="region of interest" description="Disordered" evidence="1">
    <location>
        <begin position="395"/>
        <end position="420"/>
    </location>
</feature>
<gene>
    <name evidence="2" type="ORF">M9458_041720</name>
</gene>
<accession>A0ABD0NKQ9</accession>
<reference evidence="2 3" key="1">
    <citation type="submission" date="2024-05" db="EMBL/GenBank/DDBJ databases">
        <title>Genome sequencing and assembly of Indian major carp, Cirrhinus mrigala (Hamilton, 1822).</title>
        <authorList>
            <person name="Mohindra V."/>
            <person name="Chowdhury L.M."/>
            <person name="Lal K."/>
            <person name="Jena J.K."/>
        </authorList>
    </citation>
    <scope>NUCLEOTIDE SEQUENCE [LARGE SCALE GENOMIC DNA]</scope>
    <source>
        <strain evidence="2">CM1030</strain>
        <tissue evidence="2">Blood</tissue>
    </source>
</reference>
<dbReference type="EMBL" id="JAMKFB020000021">
    <property type="protein sequence ID" value="KAL0162324.1"/>
    <property type="molecule type" value="Genomic_DNA"/>
</dbReference>
<protein>
    <recommendedName>
        <fullName evidence="4">Reverse transcriptase domain-containing protein</fullName>
    </recommendedName>
</protein>
<name>A0ABD0NKQ9_CIRMR</name>
<keyword evidence="3" id="KW-1185">Reference proteome</keyword>
<evidence type="ECO:0000313" key="2">
    <source>
        <dbReference type="EMBL" id="KAL0162324.1"/>
    </source>
</evidence>
<dbReference type="PANTHER" id="PTHR33066">
    <property type="entry name" value="INTEGRASE_SAM-LIKE_N DOMAIN-CONTAINING PROTEIN"/>
    <property type="match status" value="1"/>
</dbReference>
<dbReference type="InterPro" id="IPR043128">
    <property type="entry name" value="Rev_trsase/Diguanyl_cyclase"/>
</dbReference>
<dbReference type="InterPro" id="IPR043502">
    <property type="entry name" value="DNA/RNA_pol_sf"/>
</dbReference>
<evidence type="ECO:0000256" key="1">
    <source>
        <dbReference type="SAM" id="MobiDB-lite"/>
    </source>
</evidence>
<dbReference type="PANTHER" id="PTHR33066:SF2">
    <property type="entry name" value="FILAGGRIN-2-LIKE"/>
    <property type="match status" value="1"/>
</dbReference>
<comment type="caution">
    <text evidence="2">The sequence shown here is derived from an EMBL/GenBank/DDBJ whole genome shotgun (WGS) entry which is preliminary data.</text>
</comment>
<dbReference type="Proteomes" id="UP001529510">
    <property type="component" value="Unassembled WGS sequence"/>
</dbReference>